<feature type="region of interest" description="Disordered" evidence="1">
    <location>
        <begin position="1"/>
        <end position="44"/>
    </location>
</feature>
<feature type="compositionally biased region" description="Basic and acidic residues" evidence="1">
    <location>
        <begin position="608"/>
        <end position="645"/>
    </location>
</feature>
<feature type="compositionally biased region" description="Polar residues" evidence="1">
    <location>
        <begin position="653"/>
        <end position="673"/>
    </location>
</feature>
<feature type="compositionally biased region" description="Polar residues" evidence="1">
    <location>
        <begin position="779"/>
        <end position="791"/>
    </location>
</feature>
<evidence type="ECO:0000256" key="1">
    <source>
        <dbReference type="SAM" id="MobiDB-lite"/>
    </source>
</evidence>
<feature type="compositionally biased region" description="Polar residues" evidence="1">
    <location>
        <begin position="714"/>
        <end position="736"/>
    </location>
</feature>
<dbReference type="OrthoDB" id="4339014at2759"/>
<evidence type="ECO:0000313" key="3">
    <source>
        <dbReference type="Proteomes" id="UP000006702"/>
    </source>
</evidence>
<feature type="compositionally biased region" description="Polar residues" evidence="1">
    <location>
        <begin position="256"/>
        <end position="265"/>
    </location>
</feature>
<feature type="compositionally biased region" description="Polar residues" evidence="1">
    <location>
        <begin position="957"/>
        <end position="970"/>
    </location>
</feature>
<dbReference type="GeneID" id="4587729"/>
<dbReference type="VEuPathDB" id="FungiDB:NFIA_092350"/>
<feature type="compositionally biased region" description="Basic and acidic residues" evidence="1">
    <location>
        <begin position="754"/>
        <end position="763"/>
    </location>
</feature>
<feature type="compositionally biased region" description="Basic and acidic residues" evidence="1">
    <location>
        <begin position="143"/>
        <end position="163"/>
    </location>
</feature>
<feature type="compositionally biased region" description="Polar residues" evidence="1">
    <location>
        <begin position="836"/>
        <end position="846"/>
    </location>
</feature>
<feature type="compositionally biased region" description="Basic and acidic residues" evidence="1">
    <location>
        <begin position="817"/>
        <end position="834"/>
    </location>
</feature>
<accession>A1DIR7</accession>
<feature type="compositionally biased region" description="Polar residues" evidence="1">
    <location>
        <begin position="916"/>
        <end position="947"/>
    </location>
</feature>
<dbReference type="eggNOG" id="ENOG502RNIG">
    <property type="taxonomic scope" value="Eukaryota"/>
</dbReference>
<gene>
    <name evidence="2" type="ORF">NFIA_092350</name>
</gene>
<protein>
    <submittedName>
        <fullName evidence="2">Uncharacterized protein</fullName>
    </submittedName>
</protein>
<feature type="compositionally biased region" description="Polar residues" evidence="1">
    <location>
        <begin position="23"/>
        <end position="39"/>
    </location>
</feature>
<dbReference type="AlphaFoldDB" id="A1DIR7"/>
<reference evidence="3" key="1">
    <citation type="journal article" date="2008" name="PLoS Genet.">
        <title>Genomic islands in the pathogenic filamentous fungus Aspergillus fumigatus.</title>
        <authorList>
            <person name="Fedorova N.D."/>
            <person name="Khaldi N."/>
            <person name="Joardar V.S."/>
            <person name="Maiti R."/>
            <person name="Amedeo P."/>
            <person name="Anderson M.J."/>
            <person name="Crabtree J."/>
            <person name="Silva J.C."/>
            <person name="Badger J.H."/>
            <person name="Albarraq A."/>
            <person name="Angiuoli S."/>
            <person name="Bussey H."/>
            <person name="Bowyer P."/>
            <person name="Cotty P.J."/>
            <person name="Dyer P.S."/>
            <person name="Egan A."/>
            <person name="Galens K."/>
            <person name="Fraser-Liggett C.M."/>
            <person name="Haas B.J."/>
            <person name="Inman J.M."/>
            <person name="Kent R."/>
            <person name="Lemieux S."/>
            <person name="Malavazi I."/>
            <person name="Orvis J."/>
            <person name="Roemer T."/>
            <person name="Ronning C.M."/>
            <person name="Sundaram J.P."/>
            <person name="Sutton G."/>
            <person name="Turner G."/>
            <person name="Venter J.C."/>
            <person name="White O.R."/>
            <person name="Whitty B.R."/>
            <person name="Youngman P."/>
            <person name="Wolfe K.H."/>
            <person name="Goldman G.H."/>
            <person name="Wortman J.R."/>
            <person name="Jiang B."/>
            <person name="Denning D.W."/>
            <person name="Nierman W.C."/>
        </authorList>
    </citation>
    <scope>NUCLEOTIDE SEQUENCE [LARGE SCALE GENOMIC DNA]</scope>
    <source>
        <strain evidence="3">ATCC 1020 / DSM 3700 / CBS 544.65 / FGSC A1164 / JCM 1740 / NRRL 181 / WB 181</strain>
    </source>
</reference>
<feature type="compositionally biased region" description="Basic residues" evidence="1">
    <location>
        <begin position="769"/>
        <end position="778"/>
    </location>
</feature>
<feature type="region of interest" description="Disordered" evidence="1">
    <location>
        <begin position="181"/>
        <end position="202"/>
    </location>
</feature>
<sequence length="970" mass="105977">MASQSGNAWAQMKAQEQKQQQQTANTNFDKVAQQQTTSSDKGKQAFNISSTGVHECFSLKTEDLMLISSFVVVAIPRKGPVMGARPTTSRKSSGLDYDAELALPMPKPRHLPVEDNGESVEACKSDVMSNPTMTKKRSVTEPARPEDVENNKVDKNSQKEKMKSRVAALRSKLSLKDLAKEFRRDSSKNEPAAGNESGQIYGVDTQDFNEEKLYVPKPRDPGVYPLSAPTFPFRDISFGQFSQTSVESCAVARSMANDQQPNNEKLSLGPFAGRNAMQSPVERESERKVQLDTLLLTGSSPVARAGELENSGQAQVIREQPSIRSLRAENDLGSPASTNISFYAVEDEFADPISPSIYDNASAEMTPDLPNTAHRRGRVRTNEHRFPVMLATDQPSYPASFNHGHGGVQPTVMTAYQPALEETHIQHFNAQPHAAVAQHPFAGVTSHGGYAPPPPDPDYRNTADLEQQLTSHIEAVHAHMNNVVHRLCRVLENSNNWSKDQILRQTDAMFDILRLINARTAGQNEAVSDLHRGMTNLQCQVGAIEFQMRRMEERLLIGVSSQINKLRGEINASRTSPQKACASCNSAPDPKITGTELQAPEITPVVTKDSEKQLDKNGQRCVKKGEMEVSRNQDRKKGKEKEESKNVSGGEGSLTQHNNQGPAQNIPSTTVPFRSTPLGEKRREITDSQVKRGVRRNPAQESSGSPEPKAPKLSRQSAANFAPENGQSSLIQNSHLDTNEGVKTPHKKGMFGFRRRDDGESRAGGKFLHTPRRNKKTKNSQGQNGHSSTPSVPAAAVGASQPSTLAEESPSSIHPALRNDKQQQIMRDRERLEPQPRTQTGQTTCATERPTPQRRGLKNPHPHQNIGTSTPTANRLPANAFAVTPSSSSSLNRDIQLRPPAAAAPPRAPLMRPSYAGQTPHNIPASFQVSDPVSVTASAQTGTQDWQAATWCPAAQSGASPESNQSNHNA</sequence>
<feature type="region of interest" description="Disordered" evidence="1">
    <location>
        <begin position="129"/>
        <end position="167"/>
    </location>
</feature>
<dbReference type="Proteomes" id="UP000006702">
    <property type="component" value="Unassembled WGS sequence"/>
</dbReference>
<feature type="compositionally biased region" description="Polar residues" evidence="1">
    <location>
        <begin position="572"/>
        <end position="586"/>
    </location>
</feature>
<organism evidence="2 3">
    <name type="scientific">Neosartorya fischeri (strain ATCC 1020 / DSM 3700 / CBS 544.65 / FGSC A1164 / JCM 1740 / NRRL 181 / WB 181)</name>
    <name type="common">Aspergillus fischerianus</name>
    <dbReference type="NCBI Taxonomy" id="331117"/>
    <lineage>
        <taxon>Eukaryota</taxon>
        <taxon>Fungi</taxon>
        <taxon>Dikarya</taxon>
        <taxon>Ascomycota</taxon>
        <taxon>Pezizomycotina</taxon>
        <taxon>Eurotiomycetes</taxon>
        <taxon>Eurotiomycetidae</taxon>
        <taxon>Eurotiales</taxon>
        <taxon>Aspergillaceae</taxon>
        <taxon>Aspergillus</taxon>
        <taxon>Aspergillus subgen. Fumigati</taxon>
    </lineage>
</organism>
<proteinExistence type="predicted"/>
<feature type="compositionally biased region" description="Polar residues" evidence="1">
    <location>
        <begin position="884"/>
        <end position="893"/>
    </location>
</feature>
<feature type="compositionally biased region" description="Basic and acidic residues" evidence="1">
    <location>
        <begin position="679"/>
        <end position="690"/>
    </location>
</feature>
<feature type="region of interest" description="Disordered" evidence="1">
    <location>
        <begin position="255"/>
        <end position="285"/>
    </location>
</feature>
<feature type="region of interest" description="Disordered" evidence="1">
    <location>
        <begin position="570"/>
        <end position="970"/>
    </location>
</feature>
<name>A1DIR7_NEOFI</name>
<dbReference type="OMA" id="NAWAQMK"/>
<evidence type="ECO:0000313" key="2">
    <source>
        <dbReference type="EMBL" id="EAW19274.1"/>
    </source>
</evidence>
<dbReference type="KEGG" id="nfi:NFIA_092350"/>
<dbReference type="HOGENOM" id="CLU_309712_0_0_1"/>
<dbReference type="EMBL" id="DS027696">
    <property type="protein sequence ID" value="EAW19274.1"/>
    <property type="molecule type" value="Genomic_DNA"/>
</dbReference>
<feature type="compositionally biased region" description="Polar residues" evidence="1">
    <location>
        <begin position="800"/>
        <end position="812"/>
    </location>
</feature>
<feature type="compositionally biased region" description="Low complexity" evidence="1">
    <location>
        <begin position="10"/>
        <end position="22"/>
    </location>
</feature>
<keyword evidence="3" id="KW-1185">Reference proteome</keyword>
<dbReference type="RefSeq" id="XP_001261171.1">
    <property type="nucleotide sequence ID" value="XM_001261170.1"/>
</dbReference>